<feature type="compositionally biased region" description="Basic and acidic residues" evidence="1">
    <location>
        <begin position="41"/>
        <end position="62"/>
    </location>
</feature>
<feature type="region of interest" description="Disordered" evidence="1">
    <location>
        <begin position="422"/>
        <end position="502"/>
    </location>
</feature>
<dbReference type="InterPro" id="IPR038610">
    <property type="entry name" value="FliK-like_C_sf"/>
</dbReference>
<feature type="region of interest" description="Disordered" evidence="1">
    <location>
        <begin position="1"/>
        <end position="72"/>
    </location>
</feature>
<keyword evidence="3" id="KW-0969">Cilium</keyword>
<proteinExistence type="predicted"/>
<gene>
    <name evidence="3" type="ORF">ACFQE0_15625</name>
</gene>
<dbReference type="EMBL" id="JBHSWN010000001">
    <property type="protein sequence ID" value="MFC6790916.1"/>
    <property type="molecule type" value="Genomic_DNA"/>
</dbReference>
<feature type="domain" description="Flagellar hook-length control protein-like C-terminal" evidence="2">
    <location>
        <begin position="347"/>
        <end position="419"/>
    </location>
</feature>
<feature type="compositionally biased region" description="Low complexity" evidence="1">
    <location>
        <begin position="426"/>
        <end position="452"/>
    </location>
</feature>
<dbReference type="RefSeq" id="WP_378971242.1">
    <property type="nucleotide sequence ID" value="NZ_JBHSWN010000001.1"/>
</dbReference>
<keyword evidence="4" id="KW-1185">Reference proteome</keyword>
<feature type="compositionally biased region" description="Polar residues" evidence="1">
    <location>
        <begin position="16"/>
        <end position="25"/>
    </location>
</feature>
<dbReference type="InterPro" id="IPR021136">
    <property type="entry name" value="Flagellar_hook_control-like_C"/>
</dbReference>
<feature type="compositionally biased region" description="Low complexity" evidence="1">
    <location>
        <begin position="242"/>
        <end position="256"/>
    </location>
</feature>
<feature type="compositionally biased region" description="Basic and acidic residues" evidence="1">
    <location>
        <begin position="470"/>
        <end position="502"/>
    </location>
</feature>
<organism evidence="3 4">
    <name type="scientific">Methylobacterium komagatae</name>
    <dbReference type="NCBI Taxonomy" id="374425"/>
    <lineage>
        <taxon>Bacteria</taxon>
        <taxon>Pseudomonadati</taxon>
        <taxon>Pseudomonadota</taxon>
        <taxon>Alphaproteobacteria</taxon>
        <taxon>Hyphomicrobiales</taxon>
        <taxon>Methylobacteriaceae</taxon>
        <taxon>Methylobacterium</taxon>
    </lineage>
</organism>
<evidence type="ECO:0000259" key="2">
    <source>
        <dbReference type="Pfam" id="PF02120"/>
    </source>
</evidence>
<keyword evidence="3" id="KW-0282">Flagellum</keyword>
<accession>A0ABW2BNG0</accession>
<keyword evidence="3" id="KW-0966">Cell projection</keyword>
<feature type="region of interest" description="Disordered" evidence="1">
    <location>
        <begin position="242"/>
        <end position="302"/>
    </location>
</feature>
<evidence type="ECO:0000256" key="1">
    <source>
        <dbReference type="SAM" id="MobiDB-lite"/>
    </source>
</evidence>
<name>A0ABW2BNG0_9HYPH</name>
<sequence>MTALDALLPGPRQRSEPASKSSTPDTPIRDAALSTSPFGKELGRLERPPSRGEEIVRPHLGDEAAPEMPAEDVVTAAPASGLVIDPQAALRALFAAAQGAPAPTQSATAVQAAVPNIPVATDLVALAERAAGSTAPESPIASLPAERPKVTVVTQETHFAPVMPGQPTPVAAIAQKVEDHSPPQPTASAAAPIDAAPVAQPTAPPNQARPRPIEAVAAAPVVAAAAPLVEAATPVQAPAPAAIRPTRLTPRATTPAVSVGPSVPEAESRPVPAIQTGPVAPRPELDGDTSREPGQPTPEMAPVAALTSGPVEGALPAATLRHLANAIATEAPSAPVAPPGQPAKLGQMPEGPLRLLTIQLQPADLGTVTVRMRLQEGRLEVGMETGRHDTADLLRRDGGALSDLLRGAGYQADLVAIRASGADMTGGQPSQQGSGQGAQAQSQPQSQSGRGQMAFTDGGQGGGGSQPGSSDRRDTPRAETARSREGGHEAYPVERDRSGVYL</sequence>
<evidence type="ECO:0000313" key="4">
    <source>
        <dbReference type="Proteomes" id="UP001596292"/>
    </source>
</evidence>
<dbReference type="Gene3D" id="3.30.750.140">
    <property type="match status" value="1"/>
</dbReference>
<evidence type="ECO:0000313" key="3">
    <source>
        <dbReference type="EMBL" id="MFC6790916.1"/>
    </source>
</evidence>
<comment type="caution">
    <text evidence="3">The sequence shown here is derived from an EMBL/GenBank/DDBJ whole genome shotgun (WGS) entry which is preliminary data.</text>
</comment>
<dbReference type="Pfam" id="PF02120">
    <property type="entry name" value="Flg_hook"/>
    <property type="match status" value="1"/>
</dbReference>
<reference evidence="4" key="1">
    <citation type="journal article" date="2019" name="Int. J. Syst. Evol. Microbiol.">
        <title>The Global Catalogue of Microorganisms (GCM) 10K type strain sequencing project: providing services to taxonomists for standard genome sequencing and annotation.</title>
        <authorList>
            <consortium name="The Broad Institute Genomics Platform"/>
            <consortium name="The Broad Institute Genome Sequencing Center for Infectious Disease"/>
            <person name="Wu L."/>
            <person name="Ma J."/>
        </authorList>
    </citation>
    <scope>NUCLEOTIDE SEQUENCE [LARGE SCALE GENOMIC DNA]</scope>
    <source>
        <strain evidence="4">CCUG 48316</strain>
    </source>
</reference>
<dbReference type="Proteomes" id="UP001596292">
    <property type="component" value="Unassembled WGS sequence"/>
</dbReference>
<dbReference type="CDD" id="cd17470">
    <property type="entry name" value="T3SS_Flik_C"/>
    <property type="match status" value="1"/>
</dbReference>
<protein>
    <submittedName>
        <fullName evidence="3">Flagellar hook-length control protein FliK</fullName>
    </submittedName>
</protein>